<dbReference type="HAMAP" id="MF_01310">
    <property type="entry name" value="Ribosomal_uS11"/>
    <property type="match status" value="1"/>
</dbReference>
<reference evidence="4" key="2">
    <citation type="submission" date="2015-07" db="EMBL/GenBank/DDBJ databases">
        <authorList>
            <person name="Noorani M."/>
        </authorList>
    </citation>
    <scope>NUCLEOTIDE SEQUENCE</scope>
    <source>
        <strain evidence="4">Yugu1</strain>
    </source>
</reference>
<dbReference type="PANTHER" id="PTHR11759">
    <property type="entry name" value="40S RIBOSOMAL PROTEIN S14/30S RIBOSOMAL PROTEIN S11"/>
    <property type="match status" value="1"/>
</dbReference>
<evidence type="ECO:0008006" key="5">
    <source>
        <dbReference type="Google" id="ProtNLM"/>
    </source>
</evidence>
<evidence type="ECO:0000256" key="2">
    <source>
        <dbReference type="ARBA" id="ARBA00022980"/>
    </source>
</evidence>
<proteinExistence type="inferred from homology"/>
<dbReference type="AlphaFoldDB" id="A0A368QFJ9"/>
<dbReference type="InterPro" id="IPR001971">
    <property type="entry name" value="Ribosomal_uS11"/>
</dbReference>
<dbReference type="OrthoDB" id="1845231at2759"/>
<dbReference type="InterPro" id="IPR036967">
    <property type="entry name" value="Ribosomal_uS11_sf"/>
</dbReference>
<keyword evidence="2" id="KW-0689">Ribosomal protein</keyword>
<gene>
    <name evidence="4" type="ORF">SETIT_3G156300v2</name>
</gene>
<keyword evidence="3" id="KW-0687">Ribonucleoprotein</keyword>
<name>A0A368QFJ9_SETIT</name>
<comment type="similarity">
    <text evidence="1">Belongs to the universal ribosomal protein uS11 family.</text>
</comment>
<dbReference type="SUPFAM" id="SSF53137">
    <property type="entry name" value="Translational machinery components"/>
    <property type="match status" value="1"/>
</dbReference>
<dbReference type="GO" id="GO:0005840">
    <property type="term" value="C:ribosome"/>
    <property type="evidence" value="ECO:0007669"/>
    <property type="project" value="UniProtKB-KW"/>
</dbReference>
<dbReference type="GO" id="GO:0006412">
    <property type="term" value="P:translation"/>
    <property type="evidence" value="ECO:0007669"/>
    <property type="project" value="InterPro"/>
</dbReference>
<evidence type="ECO:0000256" key="3">
    <source>
        <dbReference type="ARBA" id="ARBA00023274"/>
    </source>
</evidence>
<dbReference type="GO" id="GO:1990904">
    <property type="term" value="C:ribonucleoprotein complex"/>
    <property type="evidence" value="ECO:0007669"/>
    <property type="project" value="UniProtKB-KW"/>
</dbReference>
<organism evidence="4">
    <name type="scientific">Setaria italica</name>
    <name type="common">Foxtail millet</name>
    <name type="synonym">Panicum italicum</name>
    <dbReference type="NCBI Taxonomy" id="4555"/>
    <lineage>
        <taxon>Eukaryota</taxon>
        <taxon>Viridiplantae</taxon>
        <taxon>Streptophyta</taxon>
        <taxon>Embryophyta</taxon>
        <taxon>Tracheophyta</taxon>
        <taxon>Spermatophyta</taxon>
        <taxon>Magnoliopsida</taxon>
        <taxon>Liliopsida</taxon>
        <taxon>Poales</taxon>
        <taxon>Poaceae</taxon>
        <taxon>PACMAD clade</taxon>
        <taxon>Panicoideae</taxon>
        <taxon>Panicodae</taxon>
        <taxon>Paniceae</taxon>
        <taxon>Cenchrinae</taxon>
        <taxon>Setaria</taxon>
    </lineage>
</organism>
<accession>A0A368QFJ9</accession>
<dbReference type="Pfam" id="PF00411">
    <property type="entry name" value="Ribosomal_S11"/>
    <property type="match status" value="1"/>
</dbReference>
<dbReference type="EMBL" id="CM003530">
    <property type="protein sequence ID" value="RCV16663.1"/>
    <property type="molecule type" value="Genomic_DNA"/>
</dbReference>
<dbReference type="GO" id="GO:0003735">
    <property type="term" value="F:structural constituent of ribosome"/>
    <property type="evidence" value="ECO:0007669"/>
    <property type="project" value="InterPro"/>
</dbReference>
<reference evidence="4" key="1">
    <citation type="journal article" date="2012" name="Nat. Biotechnol.">
        <title>Reference genome sequence of the model plant Setaria.</title>
        <authorList>
            <person name="Bennetzen J.L."/>
            <person name="Schmutz J."/>
            <person name="Wang H."/>
            <person name="Percifield R."/>
            <person name="Hawkins J."/>
            <person name="Pontaroli A.C."/>
            <person name="Estep M."/>
            <person name="Feng L."/>
            <person name="Vaughn J.N."/>
            <person name="Grimwood J."/>
            <person name="Jenkins J."/>
            <person name="Barry K."/>
            <person name="Lindquist E."/>
            <person name="Hellsten U."/>
            <person name="Deshpande S."/>
            <person name="Wang X."/>
            <person name="Wu X."/>
            <person name="Mitros T."/>
            <person name="Triplett J."/>
            <person name="Yang X."/>
            <person name="Ye C.Y."/>
            <person name="Mauro-Herrera M."/>
            <person name="Wang L."/>
            <person name="Li P."/>
            <person name="Sharma M."/>
            <person name="Sharma R."/>
            <person name="Ronald P.C."/>
            <person name="Panaud O."/>
            <person name="Kellogg E.A."/>
            <person name="Brutnell T.P."/>
            <person name="Doust A.N."/>
            <person name="Tuskan G.A."/>
            <person name="Rokhsar D."/>
            <person name="Devos K.M."/>
        </authorList>
    </citation>
    <scope>NUCLEOTIDE SEQUENCE [LARGE SCALE GENOMIC DNA]</scope>
    <source>
        <strain evidence="4">Yugu1</strain>
    </source>
</reference>
<evidence type="ECO:0000313" key="4">
    <source>
        <dbReference type="EMBL" id="RCV16663.1"/>
    </source>
</evidence>
<sequence>MSFPSSGSVAAYLKPHENFNRTNFVRRDFRAKIQVNFNNMDNGARMTAGGERPSNLGERRPFAASLVFKEHEQYSQRKKRDFVHVLLKRNKTFVTVTDVSGNKKTGASAGCLEDRKGQSRLSRYAAEATAEHVGRSARKMGLRSVVMKVKGVSFFKKKVILGWREGFRGERVRDQSPIMYIHDVTQLPHNGCRRPKQRRV</sequence>
<dbReference type="Gene3D" id="3.30.420.80">
    <property type="entry name" value="Ribosomal protein S11"/>
    <property type="match status" value="1"/>
</dbReference>
<evidence type="ECO:0000256" key="1">
    <source>
        <dbReference type="ARBA" id="ARBA00006194"/>
    </source>
</evidence>
<protein>
    <recommendedName>
        <fullName evidence="5">Ribosomal protein S11</fullName>
    </recommendedName>
</protein>